<dbReference type="EMBL" id="CP110226">
    <property type="protein sequence ID" value="UZD22543.1"/>
    <property type="molecule type" value="Genomic_DNA"/>
</dbReference>
<evidence type="ECO:0000313" key="12">
    <source>
        <dbReference type="Proteomes" id="UP001163156"/>
    </source>
</evidence>
<keyword evidence="4" id="KW-0249">Electron transport</keyword>
<dbReference type="InterPro" id="IPR036909">
    <property type="entry name" value="Cyt_c-like_dom_sf"/>
</dbReference>
<dbReference type="RefSeq" id="WP_264809059.1">
    <property type="nucleotide sequence ID" value="NZ_CP110226.1"/>
</dbReference>
<dbReference type="PANTHER" id="PTHR33751:SF1">
    <property type="entry name" value="CBB3-TYPE CYTOCHROME C OXIDASE SUBUNIT FIXP"/>
    <property type="match status" value="1"/>
</dbReference>
<feature type="transmembrane region" description="Helical" evidence="8">
    <location>
        <begin position="37"/>
        <end position="60"/>
    </location>
</feature>
<evidence type="ECO:0000256" key="8">
    <source>
        <dbReference type="SAM" id="Phobius"/>
    </source>
</evidence>
<dbReference type="Gene3D" id="6.10.280.130">
    <property type="match status" value="1"/>
</dbReference>
<evidence type="ECO:0000256" key="5">
    <source>
        <dbReference type="ARBA" id="ARBA00023004"/>
    </source>
</evidence>
<dbReference type="InterPro" id="IPR038414">
    <property type="entry name" value="CcoP_N_sf"/>
</dbReference>
<dbReference type="Gene3D" id="1.10.760.10">
    <property type="entry name" value="Cytochrome c-like domain"/>
    <property type="match status" value="1"/>
</dbReference>
<evidence type="ECO:0000256" key="6">
    <source>
        <dbReference type="PROSITE-ProRule" id="PRU00433"/>
    </source>
</evidence>
<protein>
    <submittedName>
        <fullName evidence="11">C-type cytochrome</fullName>
    </submittedName>
</protein>
<dbReference type="PROSITE" id="PS51007">
    <property type="entry name" value="CYTC"/>
    <property type="match status" value="1"/>
</dbReference>
<feature type="domain" description="Cytochrome c" evidence="10">
    <location>
        <begin position="186"/>
        <end position="265"/>
    </location>
</feature>
<dbReference type="SUPFAM" id="SSF46626">
    <property type="entry name" value="Cytochrome c"/>
    <property type="match status" value="1"/>
</dbReference>
<evidence type="ECO:0000256" key="9">
    <source>
        <dbReference type="SAM" id="SignalP"/>
    </source>
</evidence>
<sequence length="305" mass="33281">MKKYISFLILLLLSASKPVLAQDAVTAPSMDRNQLTILIILGVILAVILLLLVLIIYLMAFMSSVFRKEDPSLAEEPTWWESFKAKFVTGNVEEELDSDKLMADHSYDGIQELDNFMPPWLQYVFSGTIIIAIVYFSYYTVLGFGKTGVEEYEEEMRIAAIEEEERNANGAANIDETTAIFDDSAPALSTGKTIFETNCAACHAADGGGGVGPNLTDQYWLHGGDVKDLFAVIKYGVIEKGMVPWEDQLSPKEIQDVSSYILTLQGTTPAAPKDPQGELYSPSSDPPASGEISADPVVDSTAVGE</sequence>
<feature type="region of interest" description="Disordered" evidence="7">
    <location>
        <begin position="265"/>
        <end position="305"/>
    </location>
</feature>
<gene>
    <name evidence="11" type="ORF">OM944_18055</name>
</gene>
<keyword evidence="12" id="KW-1185">Reference proteome</keyword>
<keyword evidence="8" id="KW-0472">Membrane</keyword>
<dbReference type="Pfam" id="PF13442">
    <property type="entry name" value="Cytochrome_CBB3"/>
    <property type="match status" value="1"/>
</dbReference>
<evidence type="ECO:0000256" key="2">
    <source>
        <dbReference type="ARBA" id="ARBA00022617"/>
    </source>
</evidence>
<dbReference type="Pfam" id="PF14715">
    <property type="entry name" value="FixP_N"/>
    <property type="match status" value="1"/>
</dbReference>
<accession>A0ABY6MH66</accession>
<keyword evidence="8" id="KW-1133">Transmembrane helix</keyword>
<dbReference type="InterPro" id="IPR008168">
    <property type="entry name" value="Cyt_C_IC"/>
</dbReference>
<feature type="signal peptide" evidence="9">
    <location>
        <begin position="1"/>
        <end position="21"/>
    </location>
</feature>
<organism evidence="11 12">
    <name type="scientific">Algoriphagus halophytocola</name>
    <dbReference type="NCBI Taxonomy" id="2991499"/>
    <lineage>
        <taxon>Bacteria</taxon>
        <taxon>Pseudomonadati</taxon>
        <taxon>Bacteroidota</taxon>
        <taxon>Cytophagia</taxon>
        <taxon>Cytophagales</taxon>
        <taxon>Cyclobacteriaceae</taxon>
        <taxon>Algoriphagus</taxon>
    </lineage>
</organism>
<dbReference type="InterPro" id="IPR009056">
    <property type="entry name" value="Cyt_c-like_dom"/>
</dbReference>
<name>A0ABY6MH66_9BACT</name>
<dbReference type="PANTHER" id="PTHR33751">
    <property type="entry name" value="CBB3-TYPE CYTOCHROME C OXIDASE SUBUNIT FIXP"/>
    <property type="match status" value="1"/>
</dbReference>
<evidence type="ECO:0000256" key="7">
    <source>
        <dbReference type="SAM" id="MobiDB-lite"/>
    </source>
</evidence>
<dbReference type="PRINTS" id="PR00605">
    <property type="entry name" value="CYTCHROMECIC"/>
</dbReference>
<proteinExistence type="predicted"/>
<evidence type="ECO:0000259" key="10">
    <source>
        <dbReference type="PROSITE" id="PS51007"/>
    </source>
</evidence>
<evidence type="ECO:0000313" key="11">
    <source>
        <dbReference type="EMBL" id="UZD22543.1"/>
    </source>
</evidence>
<evidence type="ECO:0000256" key="1">
    <source>
        <dbReference type="ARBA" id="ARBA00022448"/>
    </source>
</evidence>
<reference evidence="11" key="1">
    <citation type="submission" date="2022-10" db="EMBL/GenBank/DDBJ databases">
        <title>Algoriphagus sp. a novel bacteria isolate from halophytes salicornia europaea.</title>
        <authorList>
            <person name="Peng Y."/>
            <person name="Jiang L."/>
            <person name="Lee J."/>
        </authorList>
    </citation>
    <scope>NUCLEOTIDE SEQUENCE</scope>
    <source>
        <strain evidence="11">TR-M5</strain>
    </source>
</reference>
<keyword evidence="1" id="KW-0813">Transport</keyword>
<feature type="chain" id="PRO_5045426017" evidence="9">
    <location>
        <begin position="22"/>
        <end position="305"/>
    </location>
</feature>
<keyword evidence="5 6" id="KW-0408">Iron</keyword>
<dbReference type="Proteomes" id="UP001163156">
    <property type="component" value="Chromosome"/>
</dbReference>
<keyword evidence="3 6" id="KW-0479">Metal-binding</keyword>
<keyword evidence="8" id="KW-0812">Transmembrane</keyword>
<feature type="transmembrane region" description="Helical" evidence="8">
    <location>
        <begin position="120"/>
        <end position="139"/>
    </location>
</feature>
<evidence type="ECO:0000256" key="3">
    <source>
        <dbReference type="ARBA" id="ARBA00022723"/>
    </source>
</evidence>
<keyword evidence="2 6" id="KW-0349">Heme</keyword>
<dbReference type="InterPro" id="IPR050597">
    <property type="entry name" value="Cytochrome_c_Oxidase_Subunit"/>
</dbReference>
<evidence type="ECO:0000256" key="4">
    <source>
        <dbReference type="ARBA" id="ARBA00022982"/>
    </source>
</evidence>
<keyword evidence="9" id="KW-0732">Signal</keyword>
<dbReference type="InterPro" id="IPR032858">
    <property type="entry name" value="CcoP_N"/>
</dbReference>